<proteinExistence type="predicted"/>
<feature type="non-terminal residue" evidence="1">
    <location>
        <position position="1"/>
    </location>
</feature>
<reference evidence="1" key="1">
    <citation type="journal article" date="2019" name="Sci. Rep.">
        <title>Draft genome of Tanacetum cinerariifolium, the natural source of mosquito coil.</title>
        <authorList>
            <person name="Yamashiro T."/>
            <person name="Shiraishi A."/>
            <person name="Satake H."/>
            <person name="Nakayama K."/>
        </authorList>
    </citation>
    <scope>NUCLEOTIDE SEQUENCE</scope>
</reference>
<gene>
    <name evidence="1" type="ORF">Tci_916157</name>
</gene>
<dbReference type="EMBL" id="BKCJ011615791">
    <property type="protein sequence ID" value="GFD44188.1"/>
    <property type="molecule type" value="Genomic_DNA"/>
</dbReference>
<sequence length="26" mass="2842">GSVPDPEDEAMLELMNLDIISVRLAN</sequence>
<evidence type="ECO:0000313" key="1">
    <source>
        <dbReference type="EMBL" id="GFD44188.1"/>
    </source>
</evidence>
<dbReference type="AlphaFoldDB" id="A0A699WET7"/>
<protein>
    <submittedName>
        <fullName evidence="1">Uncharacterized protein</fullName>
    </submittedName>
</protein>
<comment type="caution">
    <text evidence="1">The sequence shown here is derived from an EMBL/GenBank/DDBJ whole genome shotgun (WGS) entry which is preliminary data.</text>
</comment>
<accession>A0A699WET7</accession>
<organism evidence="1">
    <name type="scientific">Tanacetum cinerariifolium</name>
    <name type="common">Dalmatian daisy</name>
    <name type="synonym">Chrysanthemum cinerariifolium</name>
    <dbReference type="NCBI Taxonomy" id="118510"/>
    <lineage>
        <taxon>Eukaryota</taxon>
        <taxon>Viridiplantae</taxon>
        <taxon>Streptophyta</taxon>
        <taxon>Embryophyta</taxon>
        <taxon>Tracheophyta</taxon>
        <taxon>Spermatophyta</taxon>
        <taxon>Magnoliopsida</taxon>
        <taxon>eudicotyledons</taxon>
        <taxon>Gunneridae</taxon>
        <taxon>Pentapetalae</taxon>
        <taxon>asterids</taxon>
        <taxon>campanulids</taxon>
        <taxon>Asterales</taxon>
        <taxon>Asteraceae</taxon>
        <taxon>Asteroideae</taxon>
        <taxon>Anthemideae</taxon>
        <taxon>Anthemidinae</taxon>
        <taxon>Tanacetum</taxon>
    </lineage>
</organism>
<name>A0A699WET7_TANCI</name>